<accession>A0A915LD61</accession>
<feature type="compositionally biased region" description="Basic and acidic residues" evidence="1">
    <location>
        <begin position="202"/>
        <end position="223"/>
    </location>
</feature>
<evidence type="ECO:0000256" key="1">
    <source>
        <dbReference type="SAM" id="MobiDB-lite"/>
    </source>
</evidence>
<keyword evidence="2" id="KW-1185">Reference proteome</keyword>
<dbReference type="AlphaFoldDB" id="A0A915LD61"/>
<feature type="compositionally biased region" description="Polar residues" evidence="1">
    <location>
        <begin position="224"/>
        <end position="242"/>
    </location>
</feature>
<dbReference type="Proteomes" id="UP000887565">
    <property type="component" value="Unplaced"/>
</dbReference>
<proteinExistence type="predicted"/>
<feature type="compositionally biased region" description="Polar residues" evidence="1">
    <location>
        <begin position="275"/>
        <end position="284"/>
    </location>
</feature>
<feature type="compositionally biased region" description="Basic and acidic residues" evidence="1">
    <location>
        <begin position="285"/>
        <end position="294"/>
    </location>
</feature>
<evidence type="ECO:0000313" key="2">
    <source>
        <dbReference type="Proteomes" id="UP000887565"/>
    </source>
</evidence>
<reference evidence="3" key="1">
    <citation type="submission" date="2022-11" db="UniProtKB">
        <authorList>
            <consortium name="WormBaseParasite"/>
        </authorList>
    </citation>
    <scope>IDENTIFICATION</scope>
</reference>
<feature type="compositionally biased region" description="Polar residues" evidence="1">
    <location>
        <begin position="298"/>
        <end position="307"/>
    </location>
</feature>
<feature type="compositionally biased region" description="Basic residues" evidence="1">
    <location>
        <begin position="259"/>
        <end position="274"/>
    </location>
</feature>
<dbReference type="WBParaSite" id="nRc.2.0.1.t48268-RA">
    <property type="protein sequence ID" value="nRc.2.0.1.t48268-RA"/>
    <property type="gene ID" value="nRc.2.0.1.g48268"/>
</dbReference>
<feature type="region of interest" description="Disordered" evidence="1">
    <location>
        <begin position="177"/>
        <end position="322"/>
    </location>
</feature>
<evidence type="ECO:0000313" key="3">
    <source>
        <dbReference type="WBParaSite" id="nRc.2.0.1.t48268-RA"/>
    </source>
</evidence>
<sequence length="322" mass="35282">MPILDLNIAKLPPSTDVSALPNPAATADLTATATQITDFLKLTLDEISTLDPVPMDESTPVQPAPMDAETDTTMDQMLMDIPEESTLDQSTSMDVAPAEPATMLPPMAPAVDLRIQLATPAILPGPPIIAIVAAASTSALALDHHGQPIRKPGCNEHSVKRKQHLQEEADYCKSHKMRTTDEPHTQQTPPPSTSCTECSKTPSERTTCRREQRNQQKAREEARQTSLQTSGTPQPKVMTTKTAAPAKHMPPARQSDSHHSRHKSHSLDNRHRKATQQPPATSRDSGQHERRNDAPPHGTQSEQTPQVHSPGFYDEAYEHSFR</sequence>
<protein>
    <submittedName>
        <fullName evidence="3">Uncharacterized protein</fullName>
    </submittedName>
</protein>
<name>A0A915LD61_ROMCU</name>
<organism evidence="2 3">
    <name type="scientific">Romanomermis culicivorax</name>
    <name type="common">Nematode worm</name>
    <dbReference type="NCBI Taxonomy" id="13658"/>
    <lineage>
        <taxon>Eukaryota</taxon>
        <taxon>Metazoa</taxon>
        <taxon>Ecdysozoa</taxon>
        <taxon>Nematoda</taxon>
        <taxon>Enoplea</taxon>
        <taxon>Dorylaimia</taxon>
        <taxon>Mermithida</taxon>
        <taxon>Mermithoidea</taxon>
        <taxon>Mermithidae</taxon>
        <taxon>Romanomermis</taxon>
    </lineage>
</organism>